<sequence length="148" mass="16298">MSDATNDSVNNLPSEEHVNPTNDASVSDTLSKDAHEASNVTSSKGRSHRKRTHASMNEDSPFSEMTEQLKQITVAVTALSHGPVNTNEFHKIVMNVEGFEEDMLDETFDHLVNDEKTGRAFMAKNLVLSPLARARKRESMVGDVSNAL</sequence>
<comment type="caution">
    <text evidence="2">The sequence shown here is derived from an EMBL/GenBank/DDBJ whole genome shotgun (WGS) entry which is preliminary data.</text>
</comment>
<feature type="compositionally biased region" description="Polar residues" evidence="1">
    <location>
        <begin position="1"/>
        <end position="29"/>
    </location>
</feature>
<dbReference type="EMBL" id="PKMF04000001">
    <property type="protein sequence ID" value="KAK7861565.1"/>
    <property type="molecule type" value="Genomic_DNA"/>
</dbReference>
<feature type="compositionally biased region" description="Polar residues" evidence="1">
    <location>
        <begin position="54"/>
        <end position="66"/>
    </location>
</feature>
<gene>
    <name evidence="2" type="ORF">CFP56_000260</name>
</gene>
<accession>A0AAW0MD15</accession>
<reference evidence="2" key="3">
    <citation type="submission" date="2023-07" db="EMBL/GenBank/DDBJ databases">
        <title>An improved reference 1 genome and first organelle genomes of Quercus suber.</title>
        <authorList>
            <consortium name="Genosuber Consortium"/>
            <person name="Usie A."/>
            <person name="Serra O."/>
            <person name="Barros P."/>
        </authorList>
    </citation>
    <scope>NUCLEOTIDE SEQUENCE</scope>
    <source>
        <strain evidence="2">HL8</strain>
        <tissue evidence="2">Leaves</tissue>
    </source>
</reference>
<feature type="region of interest" description="Disordered" evidence="1">
    <location>
        <begin position="1"/>
        <end position="66"/>
    </location>
</feature>
<reference evidence="2" key="1">
    <citation type="submission" date="2017-12" db="EMBL/GenBank/DDBJ databases">
        <authorList>
            <person name="Barbosa P."/>
            <person name="Usie A."/>
            <person name="Ramos A.M."/>
        </authorList>
    </citation>
    <scope>NUCLEOTIDE SEQUENCE</scope>
    <source>
        <strain evidence="2">HL8</strain>
        <tissue evidence="2">Leaves</tissue>
    </source>
</reference>
<organism evidence="2">
    <name type="scientific">Quercus suber</name>
    <name type="common">Cork oak</name>
    <dbReference type="NCBI Taxonomy" id="58331"/>
    <lineage>
        <taxon>Eukaryota</taxon>
        <taxon>Viridiplantae</taxon>
        <taxon>Streptophyta</taxon>
        <taxon>Embryophyta</taxon>
        <taxon>Tracheophyta</taxon>
        <taxon>Spermatophyta</taxon>
        <taxon>Magnoliopsida</taxon>
        <taxon>eudicotyledons</taxon>
        <taxon>Gunneridae</taxon>
        <taxon>Pentapetalae</taxon>
        <taxon>rosids</taxon>
        <taxon>fabids</taxon>
        <taxon>Fagales</taxon>
        <taxon>Fagaceae</taxon>
        <taxon>Quercus</taxon>
    </lineage>
</organism>
<dbReference type="AlphaFoldDB" id="A0AAW0MD15"/>
<evidence type="ECO:0000256" key="1">
    <source>
        <dbReference type="SAM" id="MobiDB-lite"/>
    </source>
</evidence>
<protein>
    <submittedName>
        <fullName evidence="2">Uncharacterized protein</fullName>
    </submittedName>
</protein>
<evidence type="ECO:0000313" key="2">
    <source>
        <dbReference type="EMBL" id="KAK7861565.1"/>
    </source>
</evidence>
<reference evidence="2" key="2">
    <citation type="journal article" date="2018" name="Sci. Data">
        <title>The draft genome sequence of cork oak.</title>
        <authorList>
            <person name="Ramos A.M."/>
            <person name="Usie A."/>
            <person name="Barbosa P."/>
            <person name="Barros P.M."/>
            <person name="Capote T."/>
            <person name="Chaves I."/>
            <person name="Simoes F."/>
            <person name="Abreu I."/>
            <person name="Carrasquinho I."/>
            <person name="Faro C."/>
            <person name="Guimaraes J.B."/>
            <person name="Mendonca D."/>
            <person name="Nobrega F."/>
            <person name="Rodrigues L."/>
            <person name="Saibo N.J.M."/>
            <person name="Varela M.C."/>
            <person name="Egas C."/>
            <person name="Matos J."/>
            <person name="Miguel C.M."/>
            <person name="Oliveira M.M."/>
            <person name="Ricardo C.P."/>
            <person name="Goncalves S."/>
        </authorList>
    </citation>
    <scope>NUCLEOTIDE SEQUENCE [LARGE SCALE GENOMIC DNA]</scope>
    <source>
        <strain evidence="2">HL8</strain>
    </source>
</reference>
<proteinExistence type="predicted"/>
<name>A0AAW0MD15_QUESU</name>